<dbReference type="AlphaFoldDB" id="A0A1H3CTU6"/>
<dbReference type="GO" id="GO:0016020">
    <property type="term" value="C:membrane"/>
    <property type="evidence" value="ECO:0007669"/>
    <property type="project" value="UniProtKB-SubCell"/>
</dbReference>
<dbReference type="EMBL" id="FNPB01000001">
    <property type="protein sequence ID" value="SDX57516.1"/>
    <property type="molecule type" value="Genomic_DNA"/>
</dbReference>
<protein>
    <submittedName>
        <fullName evidence="6">Multicomponent Na+:H+ antiporter subunit C</fullName>
    </submittedName>
</protein>
<evidence type="ECO:0000256" key="1">
    <source>
        <dbReference type="ARBA" id="ARBA00004141"/>
    </source>
</evidence>
<feature type="transmembrane region" description="Helical" evidence="5">
    <location>
        <begin position="75"/>
        <end position="99"/>
    </location>
</feature>
<evidence type="ECO:0000256" key="3">
    <source>
        <dbReference type="ARBA" id="ARBA00022989"/>
    </source>
</evidence>
<keyword evidence="7" id="KW-1185">Reference proteome</keyword>
<organism evidence="6 7">
    <name type="scientific">Halobellus clavatus</name>
    <dbReference type="NCBI Taxonomy" id="660517"/>
    <lineage>
        <taxon>Archaea</taxon>
        <taxon>Methanobacteriati</taxon>
        <taxon>Methanobacteriota</taxon>
        <taxon>Stenosarchaea group</taxon>
        <taxon>Halobacteria</taxon>
        <taxon>Halobacteriales</taxon>
        <taxon>Haloferacaceae</taxon>
        <taxon>Halobellus</taxon>
    </lineage>
</organism>
<proteinExistence type="predicted"/>
<evidence type="ECO:0000313" key="7">
    <source>
        <dbReference type="Proteomes" id="UP000199170"/>
    </source>
</evidence>
<dbReference type="InterPro" id="IPR050601">
    <property type="entry name" value="CPA3_antiporter_subunitC"/>
</dbReference>
<comment type="subcellular location">
    <subcellularLocation>
        <location evidence="1">Membrane</location>
        <topology evidence="1">Multi-pass membrane protein</topology>
    </subcellularLocation>
</comment>
<reference evidence="7" key="1">
    <citation type="submission" date="2016-10" db="EMBL/GenBank/DDBJ databases">
        <authorList>
            <person name="Varghese N."/>
            <person name="Submissions S."/>
        </authorList>
    </citation>
    <scope>NUCLEOTIDE SEQUENCE [LARGE SCALE GENOMIC DNA]</scope>
    <source>
        <strain evidence="7">CGMCC 1.10118</strain>
    </source>
</reference>
<dbReference type="STRING" id="660517.SAMN04487946_101193"/>
<evidence type="ECO:0000313" key="6">
    <source>
        <dbReference type="EMBL" id="SDX57516.1"/>
    </source>
</evidence>
<accession>A0A1H3CTU6</accession>
<evidence type="ECO:0000256" key="5">
    <source>
        <dbReference type="SAM" id="Phobius"/>
    </source>
</evidence>
<dbReference type="NCBIfam" id="NF005621">
    <property type="entry name" value="PRK07375.1-6"/>
    <property type="match status" value="1"/>
</dbReference>
<dbReference type="OrthoDB" id="18006at2157"/>
<dbReference type="RefSeq" id="WP_089764124.1">
    <property type="nucleotide sequence ID" value="NZ_FNPB01000001.1"/>
</dbReference>
<gene>
    <name evidence="6" type="ORF">SAMN04487946_101193</name>
</gene>
<feature type="transmembrane region" description="Helical" evidence="5">
    <location>
        <begin position="6"/>
        <end position="23"/>
    </location>
</feature>
<dbReference type="InterPro" id="IPR039428">
    <property type="entry name" value="NUOK/Mnh_C1-like"/>
</dbReference>
<feature type="transmembrane region" description="Helical" evidence="5">
    <location>
        <begin position="35"/>
        <end position="55"/>
    </location>
</feature>
<sequence>MIDLLATHYNYLMFVALVGLGLYGVTASSNLVKKIIGLNIFQVGIFLFIVTSGYIDGGSPPVVHGHGAETYVSPLPHVLILTAIVVGVSLTAVALALVVRIYEAYGTLDEDTIREVRLND</sequence>
<keyword evidence="2 5" id="KW-0812">Transmembrane</keyword>
<dbReference type="Pfam" id="PF00420">
    <property type="entry name" value="Oxidored_q2"/>
    <property type="match status" value="1"/>
</dbReference>
<keyword evidence="4 5" id="KW-0472">Membrane</keyword>
<dbReference type="NCBIfam" id="NF005624">
    <property type="entry name" value="PRK07375.2-3"/>
    <property type="match status" value="1"/>
</dbReference>
<dbReference type="PANTHER" id="PTHR34583:SF3">
    <property type="entry name" value="MULTISUBUNIT SODIUM_HYDROGEN ANTIPORTER, MNHC SUBUNIT"/>
    <property type="match status" value="1"/>
</dbReference>
<dbReference type="Gene3D" id="1.10.287.3510">
    <property type="match status" value="1"/>
</dbReference>
<keyword evidence="3 5" id="KW-1133">Transmembrane helix</keyword>
<name>A0A1H3CTU6_9EURY</name>
<dbReference type="PANTHER" id="PTHR34583">
    <property type="entry name" value="ANTIPORTER SUBUNIT MNHC2-RELATED"/>
    <property type="match status" value="1"/>
</dbReference>
<evidence type="ECO:0000256" key="2">
    <source>
        <dbReference type="ARBA" id="ARBA00022692"/>
    </source>
</evidence>
<dbReference type="Proteomes" id="UP000199170">
    <property type="component" value="Unassembled WGS sequence"/>
</dbReference>
<evidence type="ECO:0000256" key="4">
    <source>
        <dbReference type="ARBA" id="ARBA00023136"/>
    </source>
</evidence>